<evidence type="ECO:0000313" key="3">
    <source>
        <dbReference type="Proteomes" id="UP001154322"/>
    </source>
</evidence>
<gene>
    <name evidence="2" type="ORF">WJ0W_003791</name>
</gene>
<keyword evidence="3" id="KW-1185">Reference proteome</keyword>
<name>A0ABN8U630_9BACL</name>
<evidence type="ECO:0000313" key="2">
    <source>
        <dbReference type="EMBL" id="CAH8246556.1"/>
    </source>
</evidence>
<feature type="transmembrane region" description="Helical" evidence="1">
    <location>
        <begin position="25"/>
        <end position="44"/>
    </location>
</feature>
<keyword evidence="1" id="KW-0812">Transmembrane</keyword>
<sequence>MRCNPTCWRRGKADEGGADRGTERALLAIFAAVGFPLTMVHYALSTSADLPRGPIKMLNESLLIGSFF</sequence>
<proteinExistence type="predicted"/>
<dbReference type="EMBL" id="CALYLO010000005">
    <property type="protein sequence ID" value="CAH8246556.1"/>
    <property type="molecule type" value="Genomic_DNA"/>
</dbReference>
<dbReference type="Proteomes" id="UP001154322">
    <property type="component" value="Unassembled WGS sequence"/>
</dbReference>
<organism evidence="2 3">
    <name type="scientific">Paenibacillus melissococcoides</name>
    <dbReference type="NCBI Taxonomy" id="2912268"/>
    <lineage>
        <taxon>Bacteria</taxon>
        <taxon>Bacillati</taxon>
        <taxon>Bacillota</taxon>
        <taxon>Bacilli</taxon>
        <taxon>Bacillales</taxon>
        <taxon>Paenibacillaceae</taxon>
        <taxon>Paenibacillus</taxon>
    </lineage>
</organism>
<evidence type="ECO:0000256" key="1">
    <source>
        <dbReference type="SAM" id="Phobius"/>
    </source>
</evidence>
<protein>
    <submittedName>
        <fullName evidence="2">Uncharacterized protein</fullName>
    </submittedName>
</protein>
<comment type="caution">
    <text evidence="2">The sequence shown here is derived from an EMBL/GenBank/DDBJ whole genome shotgun (WGS) entry which is preliminary data.</text>
</comment>
<reference evidence="2" key="1">
    <citation type="submission" date="2022-06" db="EMBL/GenBank/DDBJ databases">
        <authorList>
            <person name="Dietemann V."/>
            <person name="Ory F."/>
            <person name="Dainat B."/>
            <person name="Oberhansli S."/>
        </authorList>
    </citation>
    <scope>NUCLEOTIDE SEQUENCE</scope>
    <source>
        <strain evidence="2">Ena-SAMPLE-TAB-26-04-2022-14:26:32:270-5432</strain>
    </source>
</reference>
<keyword evidence="1" id="KW-1133">Transmembrane helix</keyword>
<keyword evidence="1" id="KW-0472">Membrane</keyword>
<accession>A0ABN8U630</accession>